<evidence type="ECO:0000256" key="4">
    <source>
        <dbReference type="HAMAP-Rule" id="MF_01473"/>
    </source>
</evidence>
<comment type="function">
    <text evidence="4">Required for polymorphic O-glycosylation of the serine-rich repeat protein in this bacteria. A stabilizing protein that is part of the accessory SecA2/SecY2 system specifically required to export serine-rich repeat cell wall proteins usually encoded upstream in the same operon. The GtfA-GtfB complex adds GlcNAc from UDP-GlcNAc to the substrate protein, attaching the first sugar residue. Stabilizes the glycosylation activity of GtfA. Has no N-acetylglucosaminyl transferase activity on its own.</text>
</comment>
<comment type="subcellular location">
    <subcellularLocation>
        <location evidence="4">Cell membrane</location>
        <topology evidence="4">Peripheral membrane protein</topology>
    </subcellularLocation>
</comment>
<gene>
    <name evidence="4 5" type="primary">gtfB</name>
    <name evidence="5" type="ORF">AALA52_05965</name>
</gene>
<evidence type="ECO:0000313" key="6">
    <source>
        <dbReference type="Proteomes" id="UP001565283"/>
    </source>
</evidence>
<dbReference type="RefSeq" id="WP_369948355.1">
    <property type="nucleotide sequence ID" value="NZ_JBCLSH010000017.1"/>
</dbReference>
<reference evidence="5 6" key="1">
    <citation type="submission" date="2024-03" db="EMBL/GenBank/DDBJ databases">
        <title>Mouse gut bacterial collection (mGBC) of GemPharmatech.</title>
        <authorList>
            <person name="He Y."/>
            <person name="Dong L."/>
            <person name="Wu D."/>
            <person name="Gao X."/>
            <person name="Lin Z."/>
        </authorList>
    </citation>
    <scope>NUCLEOTIDE SEQUENCE [LARGE SCALE GENOMIC DNA]</scope>
    <source>
        <strain evidence="5 6">61-15</strain>
    </source>
</reference>
<name>A0ABV4D3M1_9LACT</name>
<comment type="pathway">
    <text evidence="1 4">Protein modification; protein glycosylation.</text>
</comment>
<keyword evidence="6" id="KW-1185">Reference proteome</keyword>
<comment type="similarity">
    <text evidence="4">Belongs to the GtfB family.</text>
</comment>
<evidence type="ECO:0000256" key="2">
    <source>
        <dbReference type="ARBA" id="ARBA00022475"/>
    </source>
</evidence>
<dbReference type="EMBL" id="JBCLSH010000017">
    <property type="protein sequence ID" value="MEY8443785.1"/>
    <property type="molecule type" value="Genomic_DNA"/>
</dbReference>
<evidence type="ECO:0000313" key="5">
    <source>
        <dbReference type="EMBL" id="MEY8443785.1"/>
    </source>
</evidence>
<evidence type="ECO:0000256" key="3">
    <source>
        <dbReference type="ARBA" id="ARBA00023136"/>
    </source>
</evidence>
<comment type="subunit">
    <text evidence="4">Forms a heterotetramer with 2 subunits each of GtfA and GtfB. Part of the accessory SecA2/SecY2 protein translocation apparatus.</text>
</comment>
<sequence length="438" mass="50393">MIRIYDWLNQEALDLHYSLQAAGILGETIVLNDEGNLPEDITSPYHYFCNVASDTGKALYFNQLTVPNGWQITGNNTQGEVWSYGIKKATIHYHMPLYLRLIKQVDWLTLDGKVYVTDHYNQYGWCFAKSYFDANQQVVLKKYFTKQGHEVISHNLVTGDVLLSWQGKDYHFTRLVDFILFYLAEAGYDLSNIWYNSLGLPFLASYYYQGEGEDILFWQEDIGEAIPGNMKLILEGNAGRTKRVLVQQKEAYEKLLRLASPEEAAKIAYLGYIYPNIRSNHNRKQALVLTNSDQIEGLDNLLRNLQDYHIHIAALTEMSQRLIDYEAFQQVTLYPNVSQKMVDQLFEACDVYLDINHGGEILSASRRAYESNLLILGFDNTVHQQQFMSPDHIFKAQEPEQMADFLRQCQDLPRAVAKQRSEAGQSTPADYHQILGGY</sequence>
<evidence type="ECO:0000256" key="1">
    <source>
        <dbReference type="ARBA" id="ARBA00004922"/>
    </source>
</evidence>
<dbReference type="InterPro" id="IPR014268">
    <property type="entry name" value="GtfB"/>
</dbReference>
<dbReference type="HAMAP" id="MF_01473">
    <property type="entry name" value="GtfB"/>
    <property type="match status" value="1"/>
</dbReference>
<keyword evidence="2 4" id="KW-1003">Cell membrane</keyword>
<organism evidence="5 6">
    <name type="scientific">Lactococcus ileimucosae</name>
    <dbReference type="NCBI Taxonomy" id="2941329"/>
    <lineage>
        <taxon>Bacteria</taxon>
        <taxon>Bacillati</taxon>
        <taxon>Bacillota</taxon>
        <taxon>Bacilli</taxon>
        <taxon>Lactobacillales</taxon>
        <taxon>Streptococcaceae</taxon>
        <taxon>Lactococcus</taxon>
    </lineage>
</organism>
<comment type="caution">
    <text evidence="5">The sequence shown here is derived from an EMBL/GenBank/DDBJ whole genome shotgun (WGS) entry which is preliminary data.</text>
</comment>
<proteinExistence type="inferred from homology"/>
<protein>
    <recommendedName>
        <fullName evidence="4">UDP-N-acetylglucosamine--peptide N-acetylglucosaminyltransferase stabilizing protein GtfB</fullName>
    </recommendedName>
    <alternativeName>
        <fullName evidence="4">Glycosyltransferase stabilizing protein GtfB</fullName>
    </alternativeName>
</protein>
<accession>A0ABV4D3M1</accession>
<keyword evidence="3 4" id="KW-0472">Membrane</keyword>
<dbReference type="Proteomes" id="UP001565283">
    <property type="component" value="Unassembled WGS sequence"/>
</dbReference>
<dbReference type="NCBIfam" id="TIGR02919">
    <property type="entry name" value="accessory Sec system glycosylation chaperone GtfB"/>
    <property type="match status" value="1"/>
</dbReference>